<name>A0ABD5BBZ9_SERMA</name>
<dbReference type="InterPro" id="IPR021146">
    <property type="entry name" value="Phage_gp6-like_head-tail"/>
</dbReference>
<comment type="caution">
    <text evidence="1">The sequence shown here is derived from an EMBL/GenBank/DDBJ whole genome shotgun (WGS) entry which is preliminary data.</text>
</comment>
<organism evidence="1 2">
    <name type="scientific">Serratia marcescens</name>
    <dbReference type="NCBI Taxonomy" id="615"/>
    <lineage>
        <taxon>Bacteria</taxon>
        <taxon>Pseudomonadati</taxon>
        <taxon>Pseudomonadota</taxon>
        <taxon>Gammaproteobacteria</taxon>
        <taxon>Enterobacterales</taxon>
        <taxon>Yersiniaceae</taxon>
        <taxon>Serratia</taxon>
    </lineage>
</organism>
<accession>A0ABD5BBZ9</accession>
<dbReference type="CDD" id="cd08054">
    <property type="entry name" value="gp6"/>
    <property type="match status" value="1"/>
</dbReference>
<dbReference type="Gene3D" id="1.10.3230.30">
    <property type="entry name" value="Phage gp6-like head-tail connector protein"/>
    <property type="match status" value="1"/>
</dbReference>
<evidence type="ECO:0000313" key="1">
    <source>
        <dbReference type="EMBL" id="MDQ9554088.1"/>
    </source>
</evidence>
<proteinExistence type="predicted"/>
<gene>
    <name evidence="1" type="ORF">RF091_00825</name>
</gene>
<dbReference type="AlphaFoldDB" id="A0ABD5BBZ9"/>
<dbReference type="InterPro" id="IPR006450">
    <property type="entry name" value="Phage_HK97_gp6-like"/>
</dbReference>
<protein>
    <submittedName>
        <fullName evidence="1">Head-tail connector protein</fullName>
    </submittedName>
</protein>
<dbReference type="EMBL" id="JAVIPQ010000013">
    <property type="protein sequence ID" value="MDQ9554088.1"/>
    <property type="molecule type" value="Genomic_DNA"/>
</dbReference>
<dbReference type="Pfam" id="PF05135">
    <property type="entry name" value="Phage_connect_1"/>
    <property type="match status" value="1"/>
</dbReference>
<dbReference type="RefSeq" id="WP_309149912.1">
    <property type="nucleotide sequence ID" value="NZ_JAVIOS010000011.1"/>
</dbReference>
<dbReference type="NCBIfam" id="TIGR01560">
    <property type="entry name" value="put_DNA_pack"/>
    <property type="match status" value="1"/>
</dbReference>
<reference evidence="1 2" key="1">
    <citation type="submission" date="2023-07" db="EMBL/GenBank/DDBJ databases">
        <title>Pathogens genome sequencing project 196.</title>
        <authorList>
            <person name="Cao X."/>
        </authorList>
    </citation>
    <scope>NUCLEOTIDE SEQUENCE [LARGE SCALE GENOMIC DNA]</scope>
    <source>
        <strain evidence="1 2">SM41</strain>
    </source>
</reference>
<sequence length="108" mass="12527">MEISEEQLAQIKLHIRVDNDVDDELIKTYLDAAVDYVENYCDGKLVLEITPIVEDETPPREIIFTAGIWQAMLLLIGHYYSNREAVGQSQIETPLGVESLLYRHRKWH</sequence>
<dbReference type="Proteomes" id="UP001234811">
    <property type="component" value="Unassembled WGS sequence"/>
</dbReference>
<evidence type="ECO:0000313" key="2">
    <source>
        <dbReference type="Proteomes" id="UP001234811"/>
    </source>
</evidence>